<dbReference type="EMBL" id="SLTU01000001">
    <property type="protein sequence ID" value="TDA75478.1"/>
    <property type="molecule type" value="Genomic_DNA"/>
</dbReference>
<keyword evidence="1" id="KW-0680">Restriction system</keyword>
<dbReference type="CDD" id="cd17260">
    <property type="entry name" value="RMtype1_S_EcoEI-TRD1-CR1_like"/>
    <property type="match status" value="1"/>
</dbReference>
<dbReference type="PANTHER" id="PTHR30408">
    <property type="entry name" value="TYPE-1 RESTRICTION ENZYME ECOKI SPECIFICITY PROTEIN"/>
    <property type="match status" value="1"/>
</dbReference>
<sequence>MRVINRYYTHKQVLFNKRINDNLEQQAQAWLNELLDRYANSTTVLIHEIAEINPKRNLSKGTSAKCIEMANLPTTGSFPNGWIEKEYNGGMKFCNGDTLIARITPCLENGKTAFINFLDKNEIAYGSTEYIVISAKSNYSSSFFYFLARNHDFVDYAVKNMNGSSGRQRVSGDTISKYRIPVIPREKLESFTNHAEIALKTIKNNSLQNMRLSMTRDALLPKLMSGELKVNDLNS</sequence>
<dbReference type="SUPFAM" id="SSF116734">
    <property type="entry name" value="DNA methylase specificity domain"/>
    <property type="match status" value="1"/>
</dbReference>
<dbReference type="GO" id="GO:0009307">
    <property type="term" value="P:DNA restriction-modification system"/>
    <property type="evidence" value="ECO:0007669"/>
    <property type="project" value="UniProtKB-KW"/>
</dbReference>
<dbReference type="InterPro" id="IPR052021">
    <property type="entry name" value="Type-I_RS_S_subunit"/>
</dbReference>
<dbReference type="REBASE" id="619069">
    <property type="entry name" value="S1.Pdo1047IIIP"/>
</dbReference>
<comment type="caution">
    <text evidence="3">The sequence shown here is derived from an EMBL/GenBank/DDBJ whole genome shotgun (WGS) entry which is preliminary data.</text>
</comment>
<protein>
    <submittedName>
        <fullName evidence="3">Restriction endonuclease subunit S</fullName>
    </submittedName>
</protein>
<dbReference type="PANTHER" id="PTHR30408:SF13">
    <property type="entry name" value="TYPE I RESTRICTION ENZYME HINDI SPECIFICITY SUBUNIT"/>
    <property type="match status" value="1"/>
</dbReference>
<reference evidence="3 4" key="1">
    <citation type="journal article" date="2019" name="Nat. Microbiol.">
        <title>Genomic variation and strain-specific functional adaptation in the human gut microbiome during early life.</title>
        <authorList>
            <person name="Vatanen T."/>
            <person name="Plichta D.R."/>
            <person name="Somani J."/>
            <person name="Munch P.C."/>
            <person name="Arthur T.D."/>
            <person name="Hall A.B."/>
            <person name="Rudolf S."/>
            <person name="Oakeley E.J."/>
            <person name="Ke X."/>
            <person name="Young R.A."/>
            <person name="Haiser H.J."/>
            <person name="Kolde R."/>
            <person name="Yassour M."/>
            <person name="Luopajarvi K."/>
            <person name="Siljander H."/>
            <person name="Virtanen S.M."/>
            <person name="Ilonen J."/>
            <person name="Uibo R."/>
            <person name="Tillmann V."/>
            <person name="Mokurov S."/>
            <person name="Dorshakova N."/>
            <person name="Porter J.A."/>
            <person name="McHardy A.C."/>
            <person name="Lahdesmaki H."/>
            <person name="Vlamakis H."/>
            <person name="Huttenhower C."/>
            <person name="Knip M."/>
            <person name="Xavier R.J."/>
        </authorList>
    </citation>
    <scope>NUCLEOTIDE SEQUENCE [LARGE SCALE GENOMIC DNA]</scope>
    <source>
        <strain evidence="3 4">RJX1047</strain>
    </source>
</reference>
<evidence type="ECO:0000313" key="4">
    <source>
        <dbReference type="Proteomes" id="UP000294527"/>
    </source>
</evidence>
<evidence type="ECO:0000313" key="3">
    <source>
        <dbReference type="EMBL" id="TDA75478.1"/>
    </source>
</evidence>
<keyword evidence="3" id="KW-0255">Endonuclease</keyword>
<accession>A0A4R4GFP3</accession>
<dbReference type="InterPro" id="IPR044946">
    <property type="entry name" value="Restrct_endonuc_typeI_TRD_sf"/>
</dbReference>
<dbReference type="AlphaFoldDB" id="A0A4R4GFP3"/>
<dbReference type="RefSeq" id="WP_132140405.1">
    <property type="nucleotide sequence ID" value="NZ_SLTU01000001.1"/>
</dbReference>
<dbReference type="GO" id="GO:0004519">
    <property type="term" value="F:endonuclease activity"/>
    <property type="evidence" value="ECO:0007669"/>
    <property type="project" value="UniProtKB-KW"/>
</dbReference>
<proteinExistence type="predicted"/>
<keyword evidence="3" id="KW-0540">Nuclease</keyword>
<evidence type="ECO:0000256" key="1">
    <source>
        <dbReference type="ARBA" id="ARBA00022747"/>
    </source>
</evidence>
<dbReference type="Proteomes" id="UP000294527">
    <property type="component" value="Unassembled WGS sequence"/>
</dbReference>
<organism evidence="3 4">
    <name type="scientific">Phocaeicola dorei</name>
    <dbReference type="NCBI Taxonomy" id="357276"/>
    <lineage>
        <taxon>Bacteria</taxon>
        <taxon>Pseudomonadati</taxon>
        <taxon>Bacteroidota</taxon>
        <taxon>Bacteroidia</taxon>
        <taxon>Bacteroidales</taxon>
        <taxon>Bacteroidaceae</taxon>
        <taxon>Phocaeicola</taxon>
    </lineage>
</organism>
<dbReference type="GO" id="GO:0003677">
    <property type="term" value="F:DNA binding"/>
    <property type="evidence" value="ECO:0007669"/>
    <property type="project" value="UniProtKB-KW"/>
</dbReference>
<gene>
    <name evidence="3" type="ORF">E1I98_03430</name>
</gene>
<keyword evidence="3" id="KW-0378">Hydrolase</keyword>
<name>A0A4R4GFP3_9BACT</name>
<dbReference type="Gene3D" id="3.90.220.20">
    <property type="entry name" value="DNA methylase specificity domains"/>
    <property type="match status" value="1"/>
</dbReference>
<evidence type="ECO:0000256" key="2">
    <source>
        <dbReference type="ARBA" id="ARBA00023125"/>
    </source>
</evidence>
<keyword evidence="2" id="KW-0238">DNA-binding</keyword>